<feature type="compositionally biased region" description="Polar residues" evidence="1">
    <location>
        <begin position="304"/>
        <end position="332"/>
    </location>
</feature>
<dbReference type="AlphaFoldDB" id="A0A8J8NUC4"/>
<feature type="region of interest" description="Disordered" evidence="1">
    <location>
        <begin position="301"/>
        <end position="332"/>
    </location>
</feature>
<protein>
    <submittedName>
        <fullName evidence="2">Uncharacterized protein</fullName>
    </submittedName>
</protein>
<feature type="region of interest" description="Disordered" evidence="1">
    <location>
        <begin position="346"/>
        <end position="368"/>
    </location>
</feature>
<dbReference type="Proteomes" id="UP000785679">
    <property type="component" value="Unassembled WGS sequence"/>
</dbReference>
<dbReference type="EMBL" id="RRYP01007728">
    <property type="protein sequence ID" value="TNV80276.1"/>
    <property type="molecule type" value="Genomic_DNA"/>
</dbReference>
<sequence length="569" mass="65217">MTQMREIYQNKISILYIYEALKIPCMKKISQCVTTKLLKQFKLIRYIILQPTTNNYMTELQQPFRPNTLALPNSPHVSTEFVDLLSQFIIKKSIDYEEEIEEGKADQIKIKYNKLDQSTVNCNQEVFPNFDSRLMNIRKCQQENYRIGSNLTENSPIHKVQVMLSQIDNDQQKIKSALRGSIAHRNPHSTFSNKYVLQRNTEQLTINLCNGQGLSGDTIQCETLKKSGGKMSYDLQYLQSTIIKRNPDNPYARRSCVQFTENISKIFSAFSKRDVYQPRSISYNSSLHSHNSQGMFYSPKLEQSHSQTILDQNHQSSVGSPLSKSQQRPDNSSLFQNYIGKVKSCDKYKEHRQHSSSNREQQDDLLSSKNSQRADCISSWEQQVPLISIDNNNSHKKLGENQQTRDNPTPWCSPQGCDQYYLSFCANKQNGKLNESNAVSEMAYDQANARDLNIADTGVVSCNTKYLDKAPQMKILSSHYDQKDKESICDNVQSVLECASRLAKKYKEAKNEELLSLAAIDIPDEMESSHSCDEELATKNHLQKSTALLKDGRTMFGDYASYKNRSKQF</sequence>
<organism evidence="2 3">
    <name type="scientific">Halteria grandinella</name>
    <dbReference type="NCBI Taxonomy" id="5974"/>
    <lineage>
        <taxon>Eukaryota</taxon>
        <taxon>Sar</taxon>
        <taxon>Alveolata</taxon>
        <taxon>Ciliophora</taxon>
        <taxon>Intramacronucleata</taxon>
        <taxon>Spirotrichea</taxon>
        <taxon>Stichotrichia</taxon>
        <taxon>Sporadotrichida</taxon>
        <taxon>Halteriidae</taxon>
        <taxon>Halteria</taxon>
    </lineage>
</organism>
<feature type="compositionally biased region" description="Polar residues" evidence="1">
    <location>
        <begin position="355"/>
        <end position="368"/>
    </location>
</feature>
<reference evidence="2" key="1">
    <citation type="submission" date="2019-06" db="EMBL/GenBank/DDBJ databases">
        <authorList>
            <person name="Zheng W."/>
        </authorList>
    </citation>
    <scope>NUCLEOTIDE SEQUENCE</scope>
    <source>
        <strain evidence="2">QDHG01</strain>
    </source>
</reference>
<accession>A0A8J8NUC4</accession>
<evidence type="ECO:0000313" key="3">
    <source>
        <dbReference type="Proteomes" id="UP000785679"/>
    </source>
</evidence>
<keyword evidence="3" id="KW-1185">Reference proteome</keyword>
<comment type="caution">
    <text evidence="2">The sequence shown here is derived from an EMBL/GenBank/DDBJ whole genome shotgun (WGS) entry which is preliminary data.</text>
</comment>
<evidence type="ECO:0000313" key="2">
    <source>
        <dbReference type="EMBL" id="TNV80276.1"/>
    </source>
</evidence>
<name>A0A8J8NUC4_HALGN</name>
<evidence type="ECO:0000256" key="1">
    <source>
        <dbReference type="SAM" id="MobiDB-lite"/>
    </source>
</evidence>
<gene>
    <name evidence="2" type="ORF">FGO68_gene2492</name>
</gene>
<proteinExistence type="predicted"/>